<dbReference type="Proteomes" id="UP000706031">
    <property type="component" value="Unassembled WGS sequence"/>
</dbReference>
<dbReference type="EMBL" id="JACLIC010000039">
    <property type="protein sequence ID" value="MBY0205864.1"/>
    <property type="molecule type" value="Genomic_DNA"/>
</dbReference>
<gene>
    <name evidence="1" type="ORF">H7T88_21895</name>
</gene>
<organism evidence="1 2">
    <name type="scientific">Paenibacillus cucumis</name>
    <name type="common">ex Kampfer et al. 2016</name>
    <dbReference type="NCBI Taxonomy" id="1776858"/>
    <lineage>
        <taxon>Bacteria</taxon>
        <taxon>Bacillati</taxon>
        <taxon>Bacillota</taxon>
        <taxon>Bacilli</taxon>
        <taxon>Bacillales</taxon>
        <taxon>Paenibacillaceae</taxon>
        <taxon>Paenibacillus</taxon>
    </lineage>
</organism>
<dbReference type="RefSeq" id="WP_221790426.1">
    <property type="nucleotide sequence ID" value="NZ_JACLIC010000039.1"/>
</dbReference>
<evidence type="ECO:0000313" key="1">
    <source>
        <dbReference type="EMBL" id="MBY0205864.1"/>
    </source>
</evidence>
<comment type="caution">
    <text evidence="1">The sequence shown here is derived from an EMBL/GenBank/DDBJ whole genome shotgun (WGS) entry which is preliminary data.</text>
</comment>
<sequence length="94" mass="10864">MDVGLNIRGINVLQPIVQSPFSKQESGFLSFLFGYMYFSNHIFYTESMQHGEQIFFSEEEPANSLKFNRTLDFVTIDYGRGRNDEGEIGLLMPR</sequence>
<accession>A0ABS7KNW7</accession>
<keyword evidence="2" id="KW-1185">Reference proteome</keyword>
<proteinExistence type="predicted"/>
<name>A0ABS7KNW7_9BACL</name>
<evidence type="ECO:0000313" key="2">
    <source>
        <dbReference type="Proteomes" id="UP000706031"/>
    </source>
</evidence>
<reference evidence="1 2" key="1">
    <citation type="submission" date="2020-08" db="EMBL/GenBank/DDBJ databases">
        <title>Fungal Genomes of the International Space Station.</title>
        <authorList>
            <person name="Seuylemezian A."/>
            <person name="Singh N.K."/>
            <person name="Wood J."/>
            <person name="Venkateswaran K."/>
        </authorList>
    </citation>
    <scope>NUCLEOTIDE SEQUENCE [LARGE SCALE GENOMIC DNA]</scope>
    <source>
        <strain evidence="1 2">S/N-304-OC-R4</strain>
    </source>
</reference>
<protein>
    <submittedName>
        <fullName evidence="1">Uncharacterized protein</fullName>
    </submittedName>
</protein>